<gene>
    <name evidence="1" type="ORF">KHX13_08195</name>
</gene>
<evidence type="ECO:0000313" key="1">
    <source>
        <dbReference type="EMBL" id="MBS5520284.1"/>
    </source>
</evidence>
<dbReference type="EMBL" id="JAGZCZ010000010">
    <property type="protein sequence ID" value="MBS5520284.1"/>
    <property type="molecule type" value="Genomic_DNA"/>
</dbReference>
<organism evidence="1 2">
    <name type="scientific">Acidaminococcus intestini</name>
    <dbReference type="NCBI Taxonomy" id="187327"/>
    <lineage>
        <taxon>Bacteria</taxon>
        <taxon>Bacillati</taxon>
        <taxon>Bacillota</taxon>
        <taxon>Negativicutes</taxon>
        <taxon>Acidaminococcales</taxon>
        <taxon>Acidaminococcaceae</taxon>
        <taxon>Acidaminococcus</taxon>
    </lineage>
</organism>
<name>A0A943EHI6_9FIRM</name>
<sequence>MCDEDMIYDCPCTVDCPRHGHCVSCIDHHRKLGWPLVACMQKMLKEHKAQKAAQK</sequence>
<dbReference type="Proteomes" id="UP000754226">
    <property type="component" value="Unassembled WGS sequence"/>
</dbReference>
<dbReference type="AlphaFoldDB" id="A0A943EHI6"/>
<protein>
    <submittedName>
        <fullName evidence="1">Uncharacterized protein</fullName>
    </submittedName>
</protein>
<evidence type="ECO:0000313" key="2">
    <source>
        <dbReference type="Proteomes" id="UP000754226"/>
    </source>
</evidence>
<reference evidence="1" key="1">
    <citation type="submission" date="2021-02" db="EMBL/GenBank/DDBJ databases">
        <title>Infant gut strain persistence is associated with maternal origin, phylogeny, and functional potential including surface adhesion and iron acquisition.</title>
        <authorList>
            <person name="Lou Y.C."/>
        </authorList>
    </citation>
    <scope>NUCLEOTIDE SEQUENCE</scope>
    <source>
        <strain evidence="1">L3_106_000M1_dasL3_106_000M1_concoct_15</strain>
    </source>
</reference>
<comment type="caution">
    <text evidence="1">The sequence shown here is derived from an EMBL/GenBank/DDBJ whole genome shotgun (WGS) entry which is preliminary data.</text>
</comment>
<proteinExistence type="predicted"/>
<accession>A0A943EHI6</accession>
<dbReference type="RefSeq" id="WP_021736851.1">
    <property type="nucleotide sequence ID" value="NZ_AP031434.1"/>
</dbReference>